<reference evidence="2 3" key="1">
    <citation type="submission" date="2016-10" db="EMBL/GenBank/DDBJ databases">
        <authorList>
            <person name="de Groot N.N."/>
        </authorList>
    </citation>
    <scope>NUCLEOTIDE SEQUENCE [LARGE SCALE GENOMIC DNA]</scope>
    <source>
        <strain evidence="2 3">R-24608</strain>
    </source>
</reference>
<dbReference type="Pfam" id="PF13193">
    <property type="entry name" value="AMP-binding_C"/>
    <property type="match status" value="1"/>
</dbReference>
<organism evidence="2 3">
    <name type="scientific">Paenacidovorax caeni</name>
    <dbReference type="NCBI Taxonomy" id="343013"/>
    <lineage>
        <taxon>Bacteria</taxon>
        <taxon>Pseudomonadati</taxon>
        <taxon>Pseudomonadota</taxon>
        <taxon>Betaproteobacteria</taxon>
        <taxon>Burkholderiales</taxon>
        <taxon>Comamonadaceae</taxon>
        <taxon>Paenacidovorax</taxon>
    </lineage>
</organism>
<proteinExistence type="predicted"/>
<dbReference type="RefSeq" id="WP_054257394.1">
    <property type="nucleotide sequence ID" value="NZ_CYIG01000038.1"/>
</dbReference>
<dbReference type="Proteomes" id="UP000183656">
    <property type="component" value="Unassembled WGS sequence"/>
</dbReference>
<dbReference type="STRING" id="343013.SAMN04489707_101331"/>
<gene>
    <name evidence="2" type="ORF">SAMN04489707_101331</name>
</gene>
<accession>A0A1I7HYQ8</accession>
<feature type="domain" description="AMP-binding enzyme C-terminal" evidence="1">
    <location>
        <begin position="11"/>
        <end position="57"/>
    </location>
</feature>
<dbReference type="SUPFAM" id="SSF56801">
    <property type="entry name" value="Acetyl-CoA synthetase-like"/>
    <property type="match status" value="1"/>
</dbReference>
<dbReference type="InterPro" id="IPR045851">
    <property type="entry name" value="AMP-bd_C_sf"/>
</dbReference>
<evidence type="ECO:0000259" key="1">
    <source>
        <dbReference type="Pfam" id="PF13193"/>
    </source>
</evidence>
<name>A0A1I7HYQ8_9BURK</name>
<dbReference type="InterPro" id="IPR025110">
    <property type="entry name" value="AMP-bd_C"/>
</dbReference>
<sequence length="63" mass="6787">MTAFAPVPDARAFVARRPGQTLDAEALVAWCRDSMAPYKVPRAVRFLNALPATGAGKVLRDMA</sequence>
<protein>
    <submittedName>
        <fullName evidence="2">AMP-binding enzyme C-terminal domain-containing protein</fullName>
    </submittedName>
</protein>
<evidence type="ECO:0000313" key="2">
    <source>
        <dbReference type="EMBL" id="SFU65777.1"/>
    </source>
</evidence>
<dbReference type="EMBL" id="FPBX01000013">
    <property type="protein sequence ID" value="SFU65777.1"/>
    <property type="molecule type" value="Genomic_DNA"/>
</dbReference>
<dbReference type="Gene3D" id="3.30.300.30">
    <property type="match status" value="1"/>
</dbReference>
<dbReference type="AlphaFoldDB" id="A0A1I7HYQ8"/>
<evidence type="ECO:0000313" key="3">
    <source>
        <dbReference type="Proteomes" id="UP000183656"/>
    </source>
</evidence>
<keyword evidence="3" id="KW-1185">Reference proteome</keyword>